<accession>Q1EP19</accession>
<dbReference type="EMBL" id="AC186755">
    <property type="protein sequence ID" value="ABF70138.1"/>
    <property type="molecule type" value="Genomic_DNA"/>
</dbReference>
<proteinExistence type="predicted"/>
<organism evidence="2">
    <name type="scientific">Musa balbisiana</name>
    <name type="common">Banana</name>
    <dbReference type="NCBI Taxonomy" id="52838"/>
    <lineage>
        <taxon>Eukaryota</taxon>
        <taxon>Viridiplantae</taxon>
        <taxon>Streptophyta</taxon>
        <taxon>Embryophyta</taxon>
        <taxon>Tracheophyta</taxon>
        <taxon>Spermatophyta</taxon>
        <taxon>Magnoliopsida</taxon>
        <taxon>Liliopsida</taxon>
        <taxon>Zingiberales</taxon>
        <taxon>Musaceae</taxon>
        <taxon>Musa</taxon>
    </lineage>
</organism>
<gene>
    <name evidence="2" type="ORF">MBP_91N22.74</name>
</gene>
<sequence length="196" mass="22547">MSGMKIVFTGNPNLMFDFNSFLSRWNPVTFEESLDFVKKVKARDYQLYLSLSDILSQKEQTPPEIYHNDHDDLCKELMRFKPHVRERKINKHNSFGMLLLLMYQQSVEVAGKSISRVAADAVAMTIRQDTFRMQIDACHPEGNLTSWHLAVTPPRPSQSTSHLCRPIAAGHLIGRRRRAHQRPSGERAVSGPRLFR</sequence>
<feature type="region of interest" description="Disordered" evidence="1">
    <location>
        <begin position="174"/>
        <end position="196"/>
    </location>
</feature>
<evidence type="ECO:0000313" key="2">
    <source>
        <dbReference type="EMBL" id="ABF70138.1"/>
    </source>
</evidence>
<reference evidence="2" key="1">
    <citation type="submission" date="2006-06" db="EMBL/GenBank/DDBJ databases">
        <authorList>
            <person name="Town C.D."/>
            <person name="Ronning C.M."/>
            <person name="Cheung F."/>
            <person name="Haas B.J."/>
            <person name="Althoff R."/>
            <person name="Arbogast T."/>
            <person name="Hine E."/>
            <person name="Piffanelli P."/>
            <person name="Tallon L.J."/>
        </authorList>
    </citation>
    <scope>NUCLEOTIDE SEQUENCE</scope>
</reference>
<name>Q1EP19_MUSBA</name>
<protein>
    <submittedName>
        <fullName evidence="2">Uncharacterized protein</fullName>
    </submittedName>
</protein>
<evidence type="ECO:0000256" key="1">
    <source>
        <dbReference type="SAM" id="MobiDB-lite"/>
    </source>
</evidence>
<dbReference type="AlphaFoldDB" id="Q1EP19"/>